<dbReference type="Proteomes" id="UP000291189">
    <property type="component" value="Unassembled WGS sequence"/>
</dbReference>
<keyword evidence="2" id="KW-0223">Dioxygenase</keyword>
<accession>A0A4Q5IXC5</accession>
<proteinExistence type="predicted"/>
<dbReference type="OrthoDB" id="9796766at2"/>
<dbReference type="Pfam" id="PF05721">
    <property type="entry name" value="PhyH"/>
    <property type="match status" value="1"/>
</dbReference>
<organism evidence="2 3">
    <name type="scientific">Nocardioides iriomotensis</name>
    <dbReference type="NCBI Taxonomy" id="715784"/>
    <lineage>
        <taxon>Bacteria</taxon>
        <taxon>Bacillati</taxon>
        <taxon>Actinomycetota</taxon>
        <taxon>Actinomycetes</taxon>
        <taxon>Propionibacteriales</taxon>
        <taxon>Nocardioidaceae</taxon>
        <taxon>Nocardioides</taxon>
    </lineage>
</organism>
<reference evidence="2 3" key="1">
    <citation type="submission" date="2019-01" db="EMBL/GenBank/DDBJ databases">
        <title>Nocardioides guangzhouensis sp. nov., an actinobacterium isolated from soil.</title>
        <authorList>
            <person name="Fu Y."/>
            <person name="Cai Y."/>
            <person name="Lin Z."/>
            <person name="Chen P."/>
        </authorList>
    </citation>
    <scope>NUCLEOTIDE SEQUENCE [LARGE SCALE GENOMIC DNA]</scope>
    <source>
        <strain evidence="2 3">NBRC 105384</strain>
    </source>
</reference>
<dbReference type="InterPro" id="IPR008775">
    <property type="entry name" value="Phytyl_CoA_dOase-like"/>
</dbReference>
<dbReference type="PANTHER" id="PTHR20883:SF46">
    <property type="entry name" value="PHYTANOYL-COA HYDROXYLASE"/>
    <property type="match status" value="1"/>
</dbReference>
<name>A0A4Q5IXC5_9ACTN</name>
<evidence type="ECO:0000313" key="2">
    <source>
        <dbReference type="EMBL" id="RYU10810.1"/>
    </source>
</evidence>
<keyword evidence="3" id="KW-1185">Reference proteome</keyword>
<evidence type="ECO:0000256" key="1">
    <source>
        <dbReference type="SAM" id="MobiDB-lite"/>
    </source>
</evidence>
<comment type="caution">
    <text evidence="2">The sequence shown here is derived from an EMBL/GenBank/DDBJ whole genome shotgun (WGS) entry which is preliminary data.</text>
</comment>
<sequence length="265" mass="28679">MIGLLVASGAVPDTFPLTETEVAHYAEQGFLAVGRLTSAAEVESLQAVYDWLFSDAPVAEDDRIALSGDRLPQILNPDHYAPELRATEAWRTATAMAVQLLGPETVPTGMHAIRKAPGTDVETPWHQDEAYWDPARAHHALSVWMPLQPATRENGCMEFQPGSHALPVLEHRLIDAASQGLELVDPSAVTDPVACPLPAGGATFHDARTLHYTGPNLSDAPRRALIFSFACPSEPLDEPRDYPWQRSDAPPCPTAPDPSTEGSPR</sequence>
<dbReference type="GO" id="GO:0005506">
    <property type="term" value="F:iron ion binding"/>
    <property type="evidence" value="ECO:0007669"/>
    <property type="project" value="UniProtKB-ARBA"/>
</dbReference>
<dbReference type="Gene3D" id="2.60.120.620">
    <property type="entry name" value="q2cbj1_9rhob like domain"/>
    <property type="match status" value="1"/>
</dbReference>
<gene>
    <name evidence="2" type="ORF">ETU37_16335</name>
</gene>
<dbReference type="AlphaFoldDB" id="A0A4Q5IXC5"/>
<dbReference type="EMBL" id="SDPU01000028">
    <property type="protein sequence ID" value="RYU10810.1"/>
    <property type="molecule type" value="Genomic_DNA"/>
</dbReference>
<dbReference type="SUPFAM" id="SSF51197">
    <property type="entry name" value="Clavaminate synthase-like"/>
    <property type="match status" value="1"/>
</dbReference>
<protein>
    <submittedName>
        <fullName evidence="2">Phytanoyl-CoA dioxygenase family protein</fullName>
    </submittedName>
</protein>
<keyword evidence="2" id="KW-0560">Oxidoreductase</keyword>
<dbReference type="GO" id="GO:0016706">
    <property type="term" value="F:2-oxoglutarate-dependent dioxygenase activity"/>
    <property type="evidence" value="ECO:0007669"/>
    <property type="project" value="UniProtKB-ARBA"/>
</dbReference>
<dbReference type="PANTHER" id="PTHR20883">
    <property type="entry name" value="PHYTANOYL-COA DIOXYGENASE DOMAIN CONTAINING 1"/>
    <property type="match status" value="1"/>
</dbReference>
<evidence type="ECO:0000313" key="3">
    <source>
        <dbReference type="Proteomes" id="UP000291189"/>
    </source>
</evidence>
<feature type="region of interest" description="Disordered" evidence="1">
    <location>
        <begin position="236"/>
        <end position="265"/>
    </location>
</feature>